<dbReference type="RefSeq" id="WP_180848608.1">
    <property type="nucleotide sequence ID" value="NZ_CP047418.1"/>
</dbReference>
<organism evidence="1 2">
    <name type="scientific">Ligilactobacillus saerimneri</name>
    <dbReference type="NCBI Taxonomy" id="228229"/>
    <lineage>
        <taxon>Bacteria</taxon>
        <taxon>Bacillati</taxon>
        <taxon>Bacillota</taxon>
        <taxon>Bacilli</taxon>
        <taxon>Lactobacillales</taxon>
        <taxon>Lactobacillaceae</taxon>
        <taxon>Ligilactobacillus</taxon>
    </lineage>
</organism>
<dbReference type="PANTHER" id="PTHR35813">
    <property type="entry name" value="INNER MEMBRANE PROTEIN YBAN"/>
    <property type="match status" value="1"/>
</dbReference>
<accession>A0A7H9EM23</accession>
<dbReference type="GO" id="GO:0005886">
    <property type="term" value="C:plasma membrane"/>
    <property type="evidence" value="ECO:0007669"/>
    <property type="project" value="TreeGrafter"/>
</dbReference>
<sequence length="104" mass="12162">MTKNIAKFFWLLLAVLGFTCGIIGLLLPVIPQVPFFLLAIFSLSKVSPRFHTWITHTRLYQKYIVGMFDFMLKKKEQLEQLHQLNLYQRLFVKFAAVVTANIKD</sequence>
<name>A0A7H9EM23_9LACO</name>
<dbReference type="PANTHER" id="PTHR35813:SF1">
    <property type="entry name" value="INNER MEMBRANE PROTEIN YBAN"/>
    <property type="match status" value="1"/>
</dbReference>
<reference evidence="1 2" key="1">
    <citation type="submission" date="2020-01" db="EMBL/GenBank/DDBJ databases">
        <title>Complete and circular genome sequences of six lactobacillus isolates from horses.</title>
        <authorList>
            <person name="Hassan H.M."/>
        </authorList>
    </citation>
    <scope>NUCLEOTIDE SEQUENCE [LARGE SCALE GENOMIC DNA]</scope>
    <source>
        <strain evidence="1 2">1A</strain>
    </source>
</reference>
<dbReference type="Pfam" id="PF04304">
    <property type="entry name" value="DUF454"/>
    <property type="match status" value="1"/>
</dbReference>
<protein>
    <submittedName>
        <fullName evidence="1">DUF454 family protein</fullName>
    </submittedName>
</protein>
<evidence type="ECO:0000313" key="1">
    <source>
        <dbReference type="EMBL" id="QLL78369.1"/>
    </source>
</evidence>
<gene>
    <name evidence="1" type="ORF">GTO87_07085</name>
</gene>
<dbReference type="InterPro" id="IPR007401">
    <property type="entry name" value="DUF454"/>
</dbReference>
<evidence type="ECO:0000313" key="2">
    <source>
        <dbReference type="Proteomes" id="UP000510886"/>
    </source>
</evidence>
<dbReference type="EMBL" id="CP047418">
    <property type="protein sequence ID" value="QLL78369.1"/>
    <property type="molecule type" value="Genomic_DNA"/>
</dbReference>
<dbReference type="Proteomes" id="UP000510886">
    <property type="component" value="Chromosome"/>
</dbReference>
<dbReference type="AlphaFoldDB" id="A0A7H9EM23"/>
<proteinExistence type="predicted"/>
<dbReference type="KEGG" id="lsw:GTO87_07085"/>